<feature type="transmembrane region" description="Helical" evidence="1">
    <location>
        <begin position="231"/>
        <end position="253"/>
    </location>
</feature>
<evidence type="ECO:0000256" key="1">
    <source>
        <dbReference type="SAM" id="Phobius"/>
    </source>
</evidence>
<name>A0ABP0HHR7_9DINO</name>
<dbReference type="EMBL" id="CAXAMM010000868">
    <property type="protein sequence ID" value="CAK8989333.1"/>
    <property type="molecule type" value="Genomic_DNA"/>
</dbReference>
<proteinExistence type="predicted"/>
<feature type="transmembrane region" description="Helical" evidence="1">
    <location>
        <begin position="285"/>
        <end position="307"/>
    </location>
</feature>
<feature type="transmembrane region" description="Helical" evidence="1">
    <location>
        <begin position="455"/>
        <end position="476"/>
    </location>
</feature>
<feature type="transmembrane region" description="Helical" evidence="1">
    <location>
        <begin position="102"/>
        <end position="127"/>
    </location>
</feature>
<reference evidence="2 3" key="1">
    <citation type="submission" date="2024-02" db="EMBL/GenBank/DDBJ databases">
        <authorList>
            <person name="Chen Y."/>
            <person name="Shah S."/>
            <person name="Dougan E. K."/>
            <person name="Thang M."/>
            <person name="Chan C."/>
        </authorList>
    </citation>
    <scope>NUCLEOTIDE SEQUENCE [LARGE SCALE GENOMIC DNA]</scope>
</reference>
<dbReference type="Proteomes" id="UP001642464">
    <property type="component" value="Unassembled WGS sequence"/>
</dbReference>
<sequence>MSTEALVSGPRDVGRCNPLANASKNLLLSDCIHGVCTQEGICECEPGWEHDQVLFRFFKCSLNSDLRSVGFALTIGFQVAGFLFCLPFLVRMRRNKAMGSKYLRRAAVYAVICWGFAFAGSVSVVVRGRQSPVGLWLIVTGAVTCMAVVINLLLNLFVPLEQQSALLDKDGAFSSKHPALAFLIRSKSFIAKWFVLIYGFLAQSLCLSMIVTPFDDSYTFNRFVEAQLSLLVAATIIGFTMSSVLVDAVILLLKTILANMSNEGSDKDRMLDFYGRMNRTRRLNFFYSATTVLGCGLPVILFEFFGFMPFCGLMSMVNVCIGPQMLFFVRLLTSNGKTAKAKNYVHKAWMSTEALVSGPSEVGRCNPLANASKNLLLSDCIHGVCTEEGVCECESGWEHDQLLFHFFKCSLNSEVRRVVFAVSIGFQVAGFLHCLPFLVRMWREKAMGSRHLRRATVYAVICWVCALGATLFIVVQGRQGPIGLWLILTSGALCMAVVINMLLNFFVPLEQQSTLLDKEGAFSSKHPALAFLIRSKSFIAKWFVLIYGFLAQSLSLSMIVTPFDDPYTFNRFVEAQLCLLVTATIMGFAMSLVLVDAFLKLLTTIISNMSNGGSEEKNRILNLHGRLTRMRRLSLLITASTLLSCGLPVILFEFFGFMPFGGLMSIANVCVAPQMLFVVRLLVSDGENRQTAKYKVAPST</sequence>
<accession>A0ABP0HHR7</accession>
<feature type="transmembrane region" description="Helical" evidence="1">
    <location>
        <begin position="482"/>
        <end position="507"/>
    </location>
</feature>
<feature type="transmembrane region" description="Helical" evidence="1">
    <location>
        <begin position="542"/>
        <end position="560"/>
    </location>
</feature>
<evidence type="ECO:0000313" key="2">
    <source>
        <dbReference type="EMBL" id="CAK8989333.1"/>
    </source>
</evidence>
<organism evidence="2 3">
    <name type="scientific">Durusdinium trenchii</name>
    <dbReference type="NCBI Taxonomy" id="1381693"/>
    <lineage>
        <taxon>Eukaryota</taxon>
        <taxon>Sar</taxon>
        <taxon>Alveolata</taxon>
        <taxon>Dinophyceae</taxon>
        <taxon>Suessiales</taxon>
        <taxon>Symbiodiniaceae</taxon>
        <taxon>Durusdinium</taxon>
    </lineage>
</organism>
<feature type="transmembrane region" description="Helical" evidence="1">
    <location>
        <begin position="663"/>
        <end position="683"/>
    </location>
</feature>
<keyword evidence="1" id="KW-0812">Transmembrane</keyword>
<comment type="caution">
    <text evidence="2">The sequence shown here is derived from an EMBL/GenBank/DDBJ whole genome shotgun (WGS) entry which is preliminary data.</text>
</comment>
<dbReference type="Gene3D" id="2.10.25.10">
    <property type="entry name" value="Laminin"/>
    <property type="match status" value="2"/>
</dbReference>
<protein>
    <recommendedName>
        <fullName evidence="4">EGF-like domain-containing protein</fullName>
    </recommendedName>
</protein>
<feature type="transmembrane region" description="Helical" evidence="1">
    <location>
        <begin position="193"/>
        <end position="211"/>
    </location>
</feature>
<feature type="transmembrane region" description="Helical" evidence="1">
    <location>
        <begin position="69"/>
        <end position="90"/>
    </location>
</feature>
<keyword evidence="3" id="KW-1185">Reference proteome</keyword>
<feature type="transmembrane region" description="Helical" evidence="1">
    <location>
        <begin position="580"/>
        <end position="599"/>
    </location>
</feature>
<keyword evidence="1" id="KW-0472">Membrane</keyword>
<evidence type="ECO:0008006" key="4">
    <source>
        <dbReference type="Google" id="ProtNLM"/>
    </source>
</evidence>
<feature type="transmembrane region" description="Helical" evidence="1">
    <location>
        <begin position="133"/>
        <end position="154"/>
    </location>
</feature>
<gene>
    <name evidence="2" type="ORF">SCF082_LOCUS1762</name>
</gene>
<keyword evidence="1" id="KW-1133">Transmembrane helix</keyword>
<feature type="transmembrane region" description="Helical" evidence="1">
    <location>
        <begin position="633"/>
        <end position="657"/>
    </location>
</feature>
<feature type="transmembrane region" description="Helical" evidence="1">
    <location>
        <begin position="313"/>
        <end position="332"/>
    </location>
</feature>
<evidence type="ECO:0000313" key="3">
    <source>
        <dbReference type="Proteomes" id="UP001642464"/>
    </source>
</evidence>